<protein>
    <submittedName>
        <fullName evidence="2">Zn(2)-C6 fungal-type DNA-binding domain protein</fullName>
    </submittedName>
</protein>
<reference evidence="2 3" key="1">
    <citation type="submission" date="2020-05" db="EMBL/GenBank/DDBJ databases">
        <title>Identification and distribution of gene clusters putatively required for synthesis of sphingolipid metabolism inhibitors in phylogenetically diverse species of the filamentous fungus Fusarium.</title>
        <authorList>
            <person name="Kim H.-S."/>
            <person name="Busman M."/>
            <person name="Brown D.W."/>
            <person name="Divon H."/>
            <person name="Uhlig S."/>
            <person name="Proctor R.H."/>
        </authorList>
    </citation>
    <scope>NUCLEOTIDE SEQUENCE [LARGE SCALE GENOMIC DNA]</scope>
    <source>
        <strain evidence="2 3">NRRL 66243</strain>
    </source>
</reference>
<dbReference type="GeneID" id="59304032"/>
<evidence type="ECO:0000313" key="3">
    <source>
        <dbReference type="Proteomes" id="UP000530670"/>
    </source>
</evidence>
<dbReference type="GO" id="GO:0003677">
    <property type="term" value="F:DNA binding"/>
    <property type="evidence" value="ECO:0007669"/>
    <property type="project" value="UniProtKB-KW"/>
</dbReference>
<comment type="caution">
    <text evidence="2">The sequence shown here is derived from an EMBL/GenBank/DDBJ whole genome shotgun (WGS) entry which is preliminary data.</text>
</comment>
<dbReference type="Proteomes" id="UP000530670">
    <property type="component" value="Unassembled WGS sequence"/>
</dbReference>
<proteinExistence type="predicted"/>
<feature type="compositionally biased region" description="Basic and acidic residues" evidence="1">
    <location>
        <begin position="743"/>
        <end position="752"/>
    </location>
</feature>
<dbReference type="AlphaFoldDB" id="A0A8H5VWT8"/>
<accession>A0A8H5VWT8</accession>
<gene>
    <name evidence="2" type="ORF">FTJAE_5272</name>
</gene>
<organism evidence="2 3">
    <name type="scientific">Fusarium tjaetaba</name>
    <dbReference type="NCBI Taxonomy" id="1567544"/>
    <lineage>
        <taxon>Eukaryota</taxon>
        <taxon>Fungi</taxon>
        <taxon>Dikarya</taxon>
        <taxon>Ascomycota</taxon>
        <taxon>Pezizomycotina</taxon>
        <taxon>Sordariomycetes</taxon>
        <taxon>Hypocreomycetidae</taxon>
        <taxon>Hypocreales</taxon>
        <taxon>Nectriaceae</taxon>
        <taxon>Fusarium</taxon>
        <taxon>Fusarium fujikuroi species complex</taxon>
    </lineage>
</organism>
<evidence type="ECO:0000256" key="1">
    <source>
        <dbReference type="SAM" id="MobiDB-lite"/>
    </source>
</evidence>
<dbReference type="EMBL" id="JAAQRI010000101">
    <property type="protein sequence ID" value="KAF5638476.1"/>
    <property type="molecule type" value="Genomic_DNA"/>
</dbReference>
<sequence length="763" mass="85762">MRECRYELCGSSETRTSTHIIRVRGSTTSYDRIYADDSEPPTSTRPLSELGPCGWDLTEYGQAELMQDMFAYRYRTYPEEVAEQKLKKTVDILLRERGCTLDTLLEDEVFESFPLARYGCMGGYEYEDRGLSMPGLILAILLVTTPPCNHMECLKTKRLYVTILAMLPILQSVLGRSNGVIRTQALVAVYEYGHGLYYQAYLNLNSAICMASRIEMPQSIHLEFALELRLSLMLLDCMLALSTHHRDEGWLPHGDEGWLLLICHPGHAMVRAVEDNLATLRTPEGDPRPGETNQSSLSMHQSVSIAGNSASCDYQYLTAPLTSATGTDNPQPPPTDCFLFLGHCGWDLTEHAQAQLMKAMLAYDSNDAVAKAGLGDNVMRVFRDRGCTIQELLKDPAFESLPLVESLRTTGSPHRSHPEDSSWPILHLAVLLVATPPCDHKACSQTKRLYVTVKALFALTQLHLPNHAELVQTQGLIALYECGHGMLEHAHVTLNSAFTMAARLDVDLSSILTSLEWRLSLMLIDILVALQALHRKHDWIPLACPPHHDMVKAIKHNFTVLKTPNGTPRPDLASQRVLELGTIAFQCGHILQHVHDSKRVPRTANPHCELMVEFENSHPPFDEYTVHLDIDLSIRLPTSCIFAHTLEMYDLCYADIPFQEVDQARLAAARLNHQRELDLQRAFTRRCRARAAIDAQLSFATNSSGEEDQKQFSLVRIIPVIPEMRRLSRRWPAAEYVNQISDDIQKRQRSKDTPLGNLPANTG</sequence>
<dbReference type="RefSeq" id="XP_037207634.1">
    <property type="nucleotide sequence ID" value="XM_037351762.1"/>
</dbReference>
<dbReference type="OrthoDB" id="5095831at2759"/>
<keyword evidence="3" id="KW-1185">Reference proteome</keyword>
<name>A0A8H5VWT8_9HYPO</name>
<keyword evidence="2" id="KW-0238">DNA-binding</keyword>
<feature type="region of interest" description="Disordered" evidence="1">
    <location>
        <begin position="742"/>
        <end position="763"/>
    </location>
</feature>
<evidence type="ECO:0000313" key="2">
    <source>
        <dbReference type="EMBL" id="KAF5638476.1"/>
    </source>
</evidence>